<dbReference type="AlphaFoldDB" id="A0A061QYF6"/>
<organism evidence="1">
    <name type="scientific">Tetraselmis sp. GSL018</name>
    <dbReference type="NCBI Taxonomy" id="582737"/>
    <lineage>
        <taxon>Eukaryota</taxon>
        <taxon>Viridiplantae</taxon>
        <taxon>Chlorophyta</taxon>
        <taxon>core chlorophytes</taxon>
        <taxon>Chlorodendrophyceae</taxon>
        <taxon>Chlorodendrales</taxon>
        <taxon>Chlorodendraceae</taxon>
        <taxon>Tetraselmis</taxon>
    </lineage>
</organism>
<reference evidence="1" key="1">
    <citation type="submission" date="2014-05" db="EMBL/GenBank/DDBJ databases">
        <title>The transcriptome of the halophilic microalga Tetraselmis sp. GSL018 isolated from the Great Salt Lake, Utah.</title>
        <authorList>
            <person name="Jinkerson R.E."/>
            <person name="D'Adamo S."/>
            <person name="Posewitz M.C."/>
        </authorList>
    </citation>
    <scope>NUCLEOTIDE SEQUENCE</scope>
    <source>
        <strain evidence="1">GSL018</strain>
    </source>
</reference>
<sequence>GISVVIILNILRYKFDEQCSKRLWKLGTAEEVQSCGRECAFGSFFSQKAGTCIATENEIKRSYFLIEIILF</sequence>
<evidence type="ECO:0000313" key="1">
    <source>
        <dbReference type="EMBL" id="JAC65682.1"/>
    </source>
</evidence>
<feature type="non-terminal residue" evidence="1">
    <location>
        <position position="71"/>
    </location>
</feature>
<name>A0A061QYF6_9CHLO</name>
<gene>
    <name evidence="1" type="ORF">TSPGSL018_15494</name>
</gene>
<protein>
    <submittedName>
        <fullName evidence="1">Uncharacterized protein</fullName>
    </submittedName>
</protein>
<proteinExistence type="predicted"/>
<accession>A0A061QYF6</accession>
<dbReference type="EMBL" id="GBEZ01021037">
    <property type="protein sequence ID" value="JAC65682.1"/>
    <property type="molecule type" value="Transcribed_RNA"/>
</dbReference>
<feature type="non-terminal residue" evidence="1">
    <location>
        <position position="1"/>
    </location>
</feature>